<dbReference type="EMBL" id="CAJNOL010007286">
    <property type="protein sequence ID" value="CAF1626894.1"/>
    <property type="molecule type" value="Genomic_DNA"/>
</dbReference>
<organism evidence="2 3">
    <name type="scientific">Rotaria sordida</name>
    <dbReference type="NCBI Taxonomy" id="392033"/>
    <lineage>
        <taxon>Eukaryota</taxon>
        <taxon>Metazoa</taxon>
        <taxon>Spiralia</taxon>
        <taxon>Gnathifera</taxon>
        <taxon>Rotifera</taxon>
        <taxon>Eurotatoria</taxon>
        <taxon>Bdelloidea</taxon>
        <taxon>Philodinida</taxon>
        <taxon>Philodinidae</taxon>
        <taxon>Rotaria</taxon>
    </lineage>
</organism>
<dbReference type="AlphaFoldDB" id="A0A816CXK4"/>
<evidence type="ECO:0000313" key="1">
    <source>
        <dbReference type="EMBL" id="CAF0822162.1"/>
    </source>
</evidence>
<reference evidence="2" key="1">
    <citation type="submission" date="2021-02" db="EMBL/GenBank/DDBJ databases">
        <authorList>
            <person name="Nowell W R."/>
        </authorList>
    </citation>
    <scope>NUCLEOTIDE SEQUENCE</scope>
</reference>
<protein>
    <submittedName>
        <fullName evidence="2">Uncharacterized protein</fullName>
    </submittedName>
</protein>
<feature type="non-terminal residue" evidence="2">
    <location>
        <position position="316"/>
    </location>
</feature>
<comment type="caution">
    <text evidence="2">The sequence shown here is derived from an EMBL/GenBank/DDBJ whole genome shotgun (WGS) entry which is preliminary data.</text>
</comment>
<name>A0A816CXK4_9BILA</name>
<keyword evidence="3" id="KW-1185">Reference proteome</keyword>
<sequence length="316" mass="36236">MTTENIIPPPSPIMVNQFNLSAIQKDSIDDQLSSNDICAMFDEFLIEFEQMEKSGVTTINIFLDAVEEITNAVLAILPYKLLDPKVLSHPLMHFLHQMLIDILLNWQASEMRLNIQESDIFLKIVLIFVHAAEQASAANANADRQRITDLLSTRQFLSLVREQIEDSAMNKSGINDDPNICTLGLLTIKLLEGCPFYYSMERNANLIDTLVLNCIDSYDYVYAMRQQQYGASLTDIDRFLLFTCWEYMPVVVLPSQSSTNSLYKIDSIYNIYDELLTRFEYALDQSSSITSSDLSYTFERYQQLLNVHNLPSFDKH</sequence>
<evidence type="ECO:0000313" key="2">
    <source>
        <dbReference type="EMBL" id="CAF1626894.1"/>
    </source>
</evidence>
<accession>A0A816CXK4</accession>
<dbReference type="EMBL" id="CAJNOH010000059">
    <property type="protein sequence ID" value="CAF0822162.1"/>
    <property type="molecule type" value="Genomic_DNA"/>
</dbReference>
<gene>
    <name evidence="2" type="ORF">JXQ802_LOCUS51282</name>
    <name evidence="1" type="ORF">PYM288_LOCUS5642</name>
</gene>
<dbReference type="Proteomes" id="UP000663870">
    <property type="component" value="Unassembled WGS sequence"/>
</dbReference>
<evidence type="ECO:0000313" key="3">
    <source>
        <dbReference type="Proteomes" id="UP000663870"/>
    </source>
</evidence>
<proteinExistence type="predicted"/>
<dbReference type="Proteomes" id="UP000663854">
    <property type="component" value="Unassembled WGS sequence"/>
</dbReference>